<dbReference type="EMBL" id="MU859220">
    <property type="protein sequence ID" value="KAK3949301.1"/>
    <property type="molecule type" value="Genomic_DNA"/>
</dbReference>
<accession>A0AAN6NQN8</accession>
<sequence length="211" mass="22524">MSTQANGAAAPDHPVEKDMAQDQHLVAHSSPDAIMTDADADADADVNASTPMGLRSPPDSDKAMNPDEASDSELSDLDDDVADKLDQDLTFDLEFGSDLLPDSKTGHQQPEPSVSHDHDEPAAAATVESIQIKEEQEGERKESTSSHSQQPETGAASATTPMSPSEDIGEILPDRYENNVPVFKPTVKQFQDFKLFVCLSSSCAMTPGLAD</sequence>
<gene>
    <name evidence="2" type="ORF">QBC32DRAFT_40029</name>
</gene>
<organism evidence="2 3">
    <name type="scientific">Pseudoneurospora amorphoporcata</name>
    <dbReference type="NCBI Taxonomy" id="241081"/>
    <lineage>
        <taxon>Eukaryota</taxon>
        <taxon>Fungi</taxon>
        <taxon>Dikarya</taxon>
        <taxon>Ascomycota</taxon>
        <taxon>Pezizomycotina</taxon>
        <taxon>Sordariomycetes</taxon>
        <taxon>Sordariomycetidae</taxon>
        <taxon>Sordariales</taxon>
        <taxon>Sordariaceae</taxon>
        <taxon>Pseudoneurospora</taxon>
    </lineage>
</organism>
<feature type="region of interest" description="Disordered" evidence="1">
    <location>
        <begin position="1"/>
        <end position="173"/>
    </location>
</feature>
<name>A0AAN6NQN8_9PEZI</name>
<proteinExistence type="predicted"/>
<evidence type="ECO:0000256" key="1">
    <source>
        <dbReference type="SAM" id="MobiDB-lite"/>
    </source>
</evidence>
<reference evidence="2" key="1">
    <citation type="journal article" date="2023" name="Mol. Phylogenet. Evol.">
        <title>Genome-scale phylogeny and comparative genomics of the fungal order Sordariales.</title>
        <authorList>
            <person name="Hensen N."/>
            <person name="Bonometti L."/>
            <person name="Westerberg I."/>
            <person name="Brannstrom I.O."/>
            <person name="Guillou S."/>
            <person name="Cros-Aarteil S."/>
            <person name="Calhoun S."/>
            <person name="Haridas S."/>
            <person name="Kuo A."/>
            <person name="Mondo S."/>
            <person name="Pangilinan J."/>
            <person name="Riley R."/>
            <person name="LaButti K."/>
            <person name="Andreopoulos B."/>
            <person name="Lipzen A."/>
            <person name="Chen C."/>
            <person name="Yan M."/>
            <person name="Daum C."/>
            <person name="Ng V."/>
            <person name="Clum A."/>
            <person name="Steindorff A."/>
            <person name="Ohm R.A."/>
            <person name="Martin F."/>
            <person name="Silar P."/>
            <person name="Natvig D.O."/>
            <person name="Lalanne C."/>
            <person name="Gautier V."/>
            <person name="Ament-Velasquez S.L."/>
            <person name="Kruys A."/>
            <person name="Hutchinson M.I."/>
            <person name="Powell A.J."/>
            <person name="Barry K."/>
            <person name="Miller A.N."/>
            <person name="Grigoriev I.V."/>
            <person name="Debuchy R."/>
            <person name="Gladieux P."/>
            <person name="Hiltunen Thoren M."/>
            <person name="Johannesson H."/>
        </authorList>
    </citation>
    <scope>NUCLEOTIDE SEQUENCE</scope>
    <source>
        <strain evidence="2">CBS 626.80</strain>
    </source>
</reference>
<feature type="compositionally biased region" description="Polar residues" evidence="1">
    <location>
        <begin position="145"/>
        <end position="163"/>
    </location>
</feature>
<feature type="compositionally biased region" description="Acidic residues" evidence="1">
    <location>
        <begin position="68"/>
        <end position="81"/>
    </location>
</feature>
<evidence type="ECO:0000313" key="3">
    <source>
        <dbReference type="Proteomes" id="UP001303222"/>
    </source>
</evidence>
<reference evidence="2" key="2">
    <citation type="submission" date="2023-06" db="EMBL/GenBank/DDBJ databases">
        <authorList>
            <consortium name="Lawrence Berkeley National Laboratory"/>
            <person name="Mondo S.J."/>
            <person name="Hensen N."/>
            <person name="Bonometti L."/>
            <person name="Westerberg I."/>
            <person name="Brannstrom I.O."/>
            <person name="Guillou S."/>
            <person name="Cros-Aarteil S."/>
            <person name="Calhoun S."/>
            <person name="Haridas S."/>
            <person name="Kuo A."/>
            <person name="Pangilinan J."/>
            <person name="Riley R."/>
            <person name="Labutti K."/>
            <person name="Andreopoulos B."/>
            <person name="Lipzen A."/>
            <person name="Chen C."/>
            <person name="Yanf M."/>
            <person name="Daum C."/>
            <person name="Ng V."/>
            <person name="Clum A."/>
            <person name="Steindorff A."/>
            <person name="Ohm R."/>
            <person name="Martin F."/>
            <person name="Silar P."/>
            <person name="Natvig D."/>
            <person name="Lalanne C."/>
            <person name="Gautier V."/>
            <person name="Ament-Velasquez S.L."/>
            <person name="Kruys A."/>
            <person name="Hutchinson M.I."/>
            <person name="Powell A.J."/>
            <person name="Barry K."/>
            <person name="Miller A.N."/>
            <person name="Grigoriev I.V."/>
            <person name="Debuchy R."/>
            <person name="Gladieux P."/>
            <person name="Thoren M.H."/>
            <person name="Johannesson H."/>
        </authorList>
    </citation>
    <scope>NUCLEOTIDE SEQUENCE</scope>
    <source>
        <strain evidence="2">CBS 626.80</strain>
    </source>
</reference>
<dbReference type="AlphaFoldDB" id="A0AAN6NQN8"/>
<keyword evidence="3" id="KW-1185">Reference proteome</keyword>
<dbReference type="Proteomes" id="UP001303222">
    <property type="component" value="Unassembled WGS sequence"/>
</dbReference>
<feature type="compositionally biased region" description="Basic and acidic residues" evidence="1">
    <location>
        <begin position="131"/>
        <end position="144"/>
    </location>
</feature>
<evidence type="ECO:0000313" key="2">
    <source>
        <dbReference type="EMBL" id="KAK3949301.1"/>
    </source>
</evidence>
<comment type="caution">
    <text evidence="2">The sequence shown here is derived from an EMBL/GenBank/DDBJ whole genome shotgun (WGS) entry which is preliminary data.</text>
</comment>
<protein>
    <submittedName>
        <fullName evidence="2">Uncharacterized protein</fullName>
    </submittedName>
</protein>